<protein>
    <submittedName>
        <fullName evidence="1">Uncharacterized protein</fullName>
    </submittedName>
</protein>
<dbReference type="Gramene" id="KJB72334">
    <property type="protein sequence ID" value="KJB72334"/>
    <property type="gene ID" value="B456_011G171600"/>
</dbReference>
<evidence type="ECO:0000313" key="1">
    <source>
        <dbReference type="EMBL" id="KJB72334.1"/>
    </source>
</evidence>
<gene>
    <name evidence="1" type="ORF">B456_011G171600</name>
</gene>
<dbReference type="Proteomes" id="UP000032304">
    <property type="component" value="Chromosome 11"/>
</dbReference>
<evidence type="ECO:0000313" key="2">
    <source>
        <dbReference type="Proteomes" id="UP000032304"/>
    </source>
</evidence>
<name>A0A0D2UUB5_GOSRA</name>
<reference evidence="1 2" key="1">
    <citation type="journal article" date="2012" name="Nature">
        <title>Repeated polyploidization of Gossypium genomes and the evolution of spinnable cotton fibres.</title>
        <authorList>
            <person name="Paterson A.H."/>
            <person name="Wendel J.F."/>
            <person name="Gundlach H."/>
            <person name="Guo H."/>
            <person name="Jenkins J."/>
            <person name="Jin D."/>
            <person name="Llewellyn D."/>
            <person name="Showmaker K.C."/>
            <person name="Shu S."/>
            <person name="Udall J."/>
            <person name="Yoo M.J."/>
            <person name="Byers R."/>
            <person name="Chen W."/>
            <person name="Doron-Faigenboim A."/>
            <person name="Duke M.V."/>
            <person name="Gong L."/>
            <person name="Grimwood J."/>
            <person name="Grover C."/>
            <person name="Grupp K."/>
            <person name="Hu G."/>
            <person name="Lee T.H."/>
            <person name="Li J."/>
            <person name="Lin L."/>
            <person name="Liu T."/>
            <person name="Marler B.S."/>
            <person name="Page J.T."/>
            <person name="Roberts A.W."/>
            <person name="Romanel E."/>
            <person name="Sanders W.S."/>
            <person name="Szadkowski E."/>
            <person name="Tan X."/>
            <person name="Tang H."/>
            <person name="Xu C."/>
            <person name="Wang J."/>
            <person name="Wang Z."/>
            <person name="Zhang D."/>
            <person name="Zhang L."/>
            <person name="Ashrafi H."/>
            <person name="Bedon F."/>
            <person name="Bowers J.E."/>
            <person name="Brubaker C.L."/>
            <person name="Chee P.W."/>
            <person name="Das S."/>
            <person name="Gingle A.R."/>
            <person name="Haigler C.H."/>
            <person name="Harker D."/>
            <person name="Hoffmann L.V."/>
            <person name="Hovav R."/>
            <person name="Jones D.C."/>
            <person name="Lemke C."/>
            <person name="Mansoor S."/>
            <person name="ur Rahman M."/>
            <person name="Rainville L.N."/>
            <person name="Rambani A."/>
            <person name="Reddy U.K."/>
            <person name="Rong J.K."/>
            <person name="Saranga Y."/>
            <person name="Scheffler B.E."/>
            <person name="Scheffler J.A."/>
            <person name="Stelly D.M."/>
            <person name="Triplett B.A."/>
            <person name="Van Deynze A."/>
            <person name="Vaslin M.F."/>
            <person name="Waghmare V.N."/>
            <person name="Walford S.A."/>
            <person name="Wright R.J."/>
            <person name="Zaki E.A."/>
            <person name="Zhang T."/>
            <person name="Dennis E.S."/>
            <person name="Mayer K.F."/>
            <person name="Peterson D.G."/>
            <person name="Rokhsar D.S."/>
            <person name="Wang X."/>
            <person name="Schmutz J."/>
        </authorList>
    </citation>
    <scope>NUCLEOTIDE SEQUENCE [LARGE SCALE GENOMIC DNA]</scope>
</reference>
<organism evidence="1 2">
    <name type="scientific">Gossypium raimondii</name>
    <name type="common">Peruvian cotton</name>
    <name type="synonym">Gossypium klotzschianum subsp. raimondii</name>
    <dbReference type="NCBI Taxonomy" id="29730"/>
    <lineage>
        <taxon>Eukaryota</taxon>
        <taxon>Viridiplantae</taxon>
        <taxon>Streptophyta</taxon>
        <taxon>Embryophyta</taxon>
        <taxon>Tracheophyta</taxon>
        <taxon>Spermatophyta</taxon>
        <taxon>Magnoliopsida</taxon>
        <taxon>eudicotyledons</taxon>
        <taxon>Gunneridae</taxon>
        <taxon>Pentapetalae</taxon>
        <taxon>rosids</taxon>
        <taxon>malvids</taxon>
        <taxon>Malvales</taxon>
        <taxon>Malvaceae</taxon>
        <taxon>Malvoideae</taxon>
        <taxon>Gossypium</taxon>
    </lineage>
</organism>
<sequence>MYHCSLLFKISVAKRWATPFNDQGLWLKLQVLNLLPRIFPSLIYAPISDLSSSLLCNFIITMSGPPSTSTSKNPRSNPH</sequence>
<keyword evidence="2" id="KW-1185">Reference proteome</keyword>
<proteinExistence type="predicted"/>
<dbReference type="OMA" id="NPRSNPH"/>
<accession>A0A0D2UUB5</accession>
<dbReference type="AlphaFoldDB" id="A0A0D2UUB5"/>
<dbReference type="EMBL" id="CM001750">
    <property type="protein sequence ID" value="KJB72334.1"/>
    <property type="molecule type" value="Genomic_DNA"/>
</dbReference>